<protein>
    <submittedName>
        <fullName evidence="2">Uncharacterized protein</fullName>
    </submittedName>
</protein>
<dbReference type="Proteomes" id="UP000235392">
    <property type="component" value="Unassembled WGS sequence"/>
</dbReference>
<evidence type="ECO:0000256" key="1">
    <source>
        <dbReference type="SAM" id="MobiDB-lite"/>
    </source>
</evidence>
<evidence type="ECO:0000313" key="2">
    <source>
        <dbReference type="EMBL" id="PLW27219.1"/>
    </source>
</evidence>
<proteinExistence type="predicted"/>
<sequence>MPSQSHYACPHLPTCSLLKYNKKPCDKHCGLSERRVKSHTLNQKIHTNCKPGCPVYKISVQSLDAFPFQRFDPGPRSPIDTPEAIQSTDTGSAIQPRDPTDEKTTESPVTLDEIKQSRMSVGIQTLLRVLAYTLLVGTWSQSYFTWQLDKTDARIHYMCDLACVHFRSFLVQVLQLGAREAFCLTAPDRRRFSGRTCQLMAPSVDGETHVISTPQTTHEAPPQGKRSDSFALPPPATDIVALSFEKRGGVRSALVP</sequence>
<name>A0A2N5TNY0_9BASI</name>
<gene>
    <name evidence="2" type="ORF">PCASD_14213</name>
</gene>
<reference evidence="2 3" key="1">
    <citation type="submission" date="2017-11" db="EMBL/GenBank/DDBJ databases">
        <title>De novo assembly and phasing of dikaryotic genomes from two isolates of Puccinia coronata f. sp. avenae, the causal agent of oat crown rust.</title>
        <authorList>
            <person name="Miller M.E."/>
            <person name="Zhang Y."/>
            <person name="Omidvar V."/>
            <person name="Sperschneider J."/>
            <person name="Schwessinger B."/>
            <person name="Raley C."/>
            <person name="Palmer J.M."/>
            <person name="Garnica D."/>
            <person name="Upadhyaya N."/>
            <person name="Rathjen J."/>
            <person name="Taylor J.M."/>
            <person name="Park R.F."/>
            <person name="Dodds P.N."/>
            <person name="Hirsch C.D."/>
            <person name="Kianian S.F."/>
            <person name="Figueroa M."/>
        </authorList>
    </citation>
    <scope>NUCLEOTIDE SEQUENCE [LARGE SCALE GENOMIC DNA]</scope>
    <source>
        <strain evidence="2">12SD80</strain>
    </source>
</reference>
<evidence type="ECO:0000313" key="3">
    <source>
        <dbReference type="Proteomes" id="UP000235392"/>
    </source>
</evidence>
<accession>A0A2N5TNY0</accession>
<comment type="caution">
    <text evidence="2">The sequence shown here is derived from an EMBL/GenBank/DDBJ whole genome shotgun (WGS) entry which is preliminary data.</text>
</comment>
<organism evidence="2 3">
    <name type="scientific">Puccinia coronata f. sp. avenae</name>
    <dbReference type="NCBI Taxonomy" id="200324"/>
    <lineage>
        <taxon>Eukaryota</taxon>
        <taxon>Fungi</taxon>
        <taxon>Dikarya</taxon>
        <taxon>Basidiomycota</taxon>
        <taxon>Pucciniomycotina</taxon>
        <taxon>Pucciniomycetes</taxon>
        <taxon>Pucciniales</taxon>
        <taxon>Pucciniaceae</taxon>
        <taxon>Puccinia</taxon>
    </lineage>
</organism>
<feature type="compositionally biased region" description="Polar residues" evidence="1">
    <location>
        <begin position="84"/>
        <end position="93"/>
    </location>
</feature>
<dbReference type="AlphaFoldDB" id="A0A2N5TNY0"/>
<dbReference type="EMBL" id="PGCI01000418">
    <property type="protein sequence ID" value="PLW27219.1"/>
    <property type="molecule type" value="Genomic_DNA"/>
</dbReference>
<feature type="region of interest" description="Disordered" evidence="1">
    <location>
        <begin position="77"/>
        <end position="108"/>
    </location>
</feature>
<feature type="region of interest" description="Disordered" evidence="1">
    <location>
        <begin position="213"/>
        <end position="233"/>
    </location>
</feature>